<reference evidence="4" key="1">
    <citation type="submission" date="2021-07" db="EMBL/GenBank/DDBJ databases">
        <authorList>
            <person name="Fernandez M."/>
            <person name="Pereira P."/>
            <person name="Torres Tejerizo G.A."/>
            <person name="Gonzalez P."/>
            <person name="Agostini E."/>
        </authorList>
    </citation>
    <scope>NUCLEOTIDE SEQUENCE</scope>
    <source>
        <strain evidence="4">SFC 500-1A</strain>
    </source>
</reference>
<dbReference type="InterPro" id="IPR002347">
    <property type="entry name" value="SDR_fam"/>
</dbReference>
<comment type="similarity">
    <text evidence="1">Belongs to the short-chain dehydrogenases/reductases (SDR) family.</text>
</comment>
<dbReference type="Proteomes" id="UP000887320">
    <property type="component" value="Unassembled WGS sequence"/>
</dbReference>
<dbReference type="CDD" id="cd05233">
    <property type="entry name" value="SDR_c"/>
    <property type="match status" value="1"/>
</dbReference>
<dbReference type="PANTHER" id="PTHR43618">
    <property type="entry name" value="7-ALPHA-HYDROXYSTEROID DEHYDROGENASE"/>
    <property type="match status" value="1"/>
</dbReference>
<dbReference type="Gene3D" id="3.40.50.720">
    <property type="entry name" value="NAD(P)-binding Rossmann-like Domain"/>
    <property type="match status" value="1"/>
</dbReference>
<evidence type="ECO:0000313" key="4">
    <source>
        <dbReference type="EMBL" id="MCF0265596.1"/>
    </source>
</evidence>
<sequence>MNLKDKKVVVTGGSRGLGLGLVEALVDQGAKVTVVARNVKDLDAVAERLGVYTISADITDEAAAHRIIADIRPDVLVLNAGAAPRMGLLDELTWEEFSINWETDVKAAFFWFQAVLKTPLDPGSRVLVGSSGAAESGSQMTGGYASSKRALWFMTKYANLFAQDKNLGIQFQAIVPRLMVLGTGVGDSAAGAYAAAMGITPEEFVSRFGAPMPPRAFGDHVISILKEPQFAESMVLGFNGNDGVTVIDL</sequence>
<dbReference type="PANTHER" id="PTHR43618:SF8">
    <property type="entry name" value="7ALPHA-HYDROXYSTEROID DEHYDROGENASE"/>
    <property type="match status" value="1"/>
</dbReference>
<evidence type="ECO:0000256" key="1">
    <source>
        <dbReference type="ARBA" id="ARBA00006484"/>
    </source>
</evidence>
<proteinExistence type="inferred from homology"/>
<keyword evidence="2" id="KW-0521">NADP</keyword>
<dbReference type="InterPro" id="IPR036291">
    <property type="entry name" value="NAD(P)-bd_dom_sf"/>
</dbReference>
<dbReference type="SUPFAM" id="SSF51735">
    <property type="entry name" value="NAD(P)-binding Rossmann-fold domains"/>
    <property type="match status" value="1"/>
</dbReference>
<evidence type="ECO:0000256" key="3">
    <source>
        <dbReference type="ARBA" id="ARBA00023002"/>
    </source>
</evidence>
<dbReference type="InterPro" id="IPR052178">
    <property type="entry name" value="Sec_Metab_Biosynth_SDR"/>
</dbReference>
<dbReference type="RefSeq" id="WP_234623727.1">
    <property type="nucleotide sequence ID" value="NZ_JAHWXT010000005.1"/>
</dbReference>
<dbReference type="AlphaFoldDB" id="A0A8X8GS63"/>
<keyword evidence="3" id="KW-0560">Oxidoreductase</keyword>
<organism evidence="4 5">
    <name type="scientific">Acinetobacter guillouiae</name>
    <name type="common">Acinetobacter genomosp. 11</name>
    <dbReference type="NCBI Taxonomy" id="106649"/>
    <lineage>
        <taxon>Bacteria</taxon>
        <taxon>Pseudomonadati</taxon>
        <taxon>Pseudomonadota</taxon>
        <taxon>Gammaproteobacteria</taxon>
        <taxon>Moraxellales</taxon>
        <taxon>Moraxellaceae</taxon>
        <taxon>Acinetobacter</taxon>
    </lineage>
</organism>
<protein>
    <submittedName>
        <fullName evidence="4">SDR family oxidoreductase</fullName>
    </submittedName>
</protein>
<evidence type="ECO:0000256" key="2">
    <source>
        <dbReference type="ARBA" id="ARBA00022857"/>
    </source>
</evidence>
<gene>
    <name evidence="4" type="ORF">KW868_14175</name>
</gene>
<accession>A0A8X8GS63</accession>
<dbReference type="GO" id="GO:0016491">
    <property type="term" value="F:oxidoreductase activity"/>
    <property type="evidence" value="ECO:0007669"/>
    <property type="project" value="UniProtKB-KW"/>
</dbReference>
<dbReference type="Pfam" id="PF00106">
    <property type="entry name" value="adh_short"/>
    <property type="match status" value="1"/>
</dbReference>
<name>A0A8X8GS63_ACIGI</name>
<comment type="caution">
    <text evidence="4">The sequence shown here is derived from an EMBL/GenBank/DDBJ whole genome shotgun (WGS) entry which is preliminary data.</text>
</comment>
<dbReference type="PRINTS" id="PR00081">
    <property type="entry name" value="GDHRDH"/>
</dbReference>
<dbReference type="EMBL" id="JAHWXT010000005">
    <property type="protein sequence ID" value="MCF0265596.1"/>
    <property type="molecule type" value="Genomic_DNA"/>
</dbReference>
<evidence type="ECO:0000313" key="5">
    <source>
        <dbReference type="Proteomes" id="UP000887320"/>
    </source>
</evidence>